<comment type="catalytic activity">
    <reaction evidence="16">
        <text>5-amino-5-(4-hydroxybenzyl)-6-(D-ribitylimino)-5,6-dihydrouracil + S-adenosyl-L-methionine = 7,8-didemethyl-8-hydroxy-5-deazariboflavin + 5'-deoxyadenosine + L-methionine + NH4(+) + H(+)</text>
        <dbReference type="Rhea" id="RHEA:55204"/>
        <dbReference type="ChEBI" id="CHEBI:15378"/>
        <dbReference type="ChEBI" id="CHEBI:17319"/>
        <dbReference type="ChEBI" id="CHEBI:28938"/>
        <dbReference type="ChEBI" id="CHEBI:57844"/>
        <dbReference type="ChEBI" id="CHEBI:59789"/>
        <dbReference type="ChEBI" id="CHEBI:59904"/>
        <dbReference type="ChEBI" id="CHEBI:85936"/>
        <dbReference type="EC" id="4.3.1.32"/>
    </reaction>
</comment>
<protein>
    <recommendedName>
        <fullName evidence="8">FO synthase</fullName>
        <ecNumber evidence="7">2.5.1.147</ecNumber>
        <ecNumber evidence="6">4.3.1.32</ecNumber>
    </recommendedName>
</protein>
<evidence type="ECO:0000256" key="7">
    <source>
        <dbReference type="ARBA" id="ARBA00012289"/>
    </source>
</evidence>
<name>K8X5T3_RHOOP</name>
<evidence type="ECO:0000256" key="6">
    <source>
        <dbReference type="ARBA" id="ARBA00012126"/>
    </source>
</evidence>
<dbReference type="Pfam" id="PF04055">
    <property type="entry name" value="Radical_SAM"/>
    <property type="match status" value="1"/>
</dbReference>
<keyword evidence="13" id="KW-0408">Iron</keyword>
<dbReference type="InterPro" id="IPR013785">
    <property type="entry name" value="Aldolase_TIM"/>
</dbReference>
<evidence type="ECO:0000259" key="17">
    <source>
        <dbReference type="PROSITE" id="PS51918"/>
    </source>
</evidence>
<dbReference type="GO" id="GO:0044689">
    <property type="term" value="F:7,8-didemethyl-8-hydroxy-5-deazariboflavin synthase activity"/>
    <property type="evidence" value="ECO:0007669"/>
    <property type="project" value="UniProtKB-EC"/>
</dbReference>
<dbReference type="InterPro" id="IPR007197">
    <property type="entry name" value="rSAM"/>
</dbReference>
<dbReference type="InterPro" id="IPR019940">
    <property type="entry name" value="CofH_family"/>
</dbReference>
<reference evidence="18 19" key="1">
    <citation type="journal article" date="2013" name="Genome Announc.">
        <title>Draft Genome Sequence of Rhodococcus opacus Strain M213 Shows a Diverse Catabolic Potential.</title>
        <authorList>
            <person name="Pathak A."/>
            <person name="Green S.J."/>
            <person name="Ogram A."/>
            <person name="Chauhan A."/>
        </authorList>
    </citation>
    <scope>NUCLEOTIDE SEQUENCE [LARGE SCALE GENOMIC DNA]</scope>
    <source>
        <strain evidence="18 19">M213</strain>
    </source>
</reference>
<accession>K8X5T3</accession>
<dbReference type="RefSeq" id="WP_005264820.1">
    <property type="nucleotide sequence ID" value="NZ_AJYC02000185.1"/>
</dbReference>
<gene>
    <name evidence="18" type="primary">fbiC</name>
    <name evidence="18" type="ORF">WSS_A40360</name>
</gene>
<sequence length="288" mass="31160">CRFCAFAQRKGDADAFTLSTNEVADRAWEAHVAGATEVCMQGGIDPELPVTGYADLVRAVKARVPSMHVHAFSPMEIVNGAAKGGQSIRDWLTELREAGLDTIPGTAAEILDDEVRWVLTKGKLPTATWIEVVTTAHELGLRSSSTMMYGHVDNPKHWIGHLRVLRGIQDRTGGFTEFVPLPFVHQSAPLYLAGASRPGPTNRDNRAVHALARIMLHGRIPNIQTSWVKLGVTGTQVMLQGGANDLGGTLMEETISRMAGSEHGSEKTVAELRAIAEGIGRPARERTT</sequence>
<evidence type="ECO:0000256" key="1">
    <source>
        <dbReference type="ARBA" id="ARBA00001966"/>
    </source>
</evidence>
<dbReference type="EC" id="4.3.1.32" evidence="6"/>
<dbReference type="CDD" id="cd01335">
    <property type="entry name" value="Radical_SAM"/>
    <property type="match status" value="1"/>
</dbReference>
<evidence type="ECO:0000256" key="5">
    <source>
        <dbReference type="ARBA" id="ARBA00010826"/>
    </source>
</evidence>
<evidence type="ECO:0000256" key="11">
    <source>
        <dbReference type="ARBA" id="ARBA00022691"/>
    </source>
</evidence>
<dbReference type="GO" id="GO:0046872">
    <property type="term" value="F:metal ion binding"/>
    <property type="evidence" value="ECO:0007669"/>
    <property type="project" value="UniProtKB-KW"/>
</dbReference>
<evidence type="ECO:0000313" key="18">
    <source>
        <dbReference type="EMBL" id="EKT76899.1"/>
    </source>
</evidence>
<keyword evidence="14" id="KW-0411">Iron-sulfur</keyword>
<dbReference type="PANTHER" id="PTHR43076">
    <property type="entry name" value="FO SYNTHASE (COFH)"/>
    <property type="match status" value="1"/>
</dbReference>
<dbReference type="AlphaFoldDB" id="K8X5T3"/>
<keyword evidence="11" id="KW-0949">S-adenosyl-L-methionine</keyword>
<dbReference type="InterPro" id="IPR045567">
    <property type="entry name" value="CofH/MnqC-like_C"/>
</dbReference>
<keyword evidence="10" id="KW-0808">Transferase</keyword>
<dbReference type="Pfam" id="PF19288">
    <property type="entry name" value="CofH_C"/>
    <property type="match status" value="1"/>
</dbReference>
<dbReference type="NCBIfam" id="TIGR00423">
    <property type="entry name" value="CofH family radical SAM protein"/>
    <property type="match status" value="1"/>
</dbReference>
<evidence type="ECO:0000256" key="4">
    <source>
        <dbReference type="ARBA" id="ARBA00010051"/>
    </source>
</evidence>
<dbReference type="Proteomes" id="UP000005951">
    <property type="component" value="Unassembled WGS sequence"/>
</dbReference>
<evidence type="ECO:0000256" key="2">
    <source>
        <dbReference type="ARBA" id="ARBA00003692"/>
    </source>
</evidence>
<dbReference type="InterPro" id="IPR034405">
    <property type="entry name" value="F420"/>
</dbReference>
<dbReference type="GO" id="GO:0141093">
    <property type="term" value="F:5-amino-6-(D-ribitylamino)uracil--L-tyrosine 4-hydroxyphenyl transferase activity"/>
    <property type="evidence" value="ECO:0007669"/>
    <property type="project" value="UniProtKB-EC"/>
</dbReference>
<evidence type="ECO:0000256" key="9">
    <source>
        <dbReference type="ARBA" id="ARBA00022485"/>
    </source>
</evidence>
<dbReference type="PANTHER" id="PTHR43076:SF1">
    <property type="entry name" value="LIPOYL SYNTHASE 2"/>
    <property type="match status" value="1"/>
</dbReference>
<evidence type="ECO:0000256" key="8">
    <source>
        <dbReference type="ARBA" id="ARBA00022220"/>
    </source>
</evidence>
<dbReference type="InterPro" id="IPR020050">
    <property type="entry name" value="FO_synthase_su2"/>
</dbReference>
<dbReference type="FunFam" id="3.20.20.70:FF:000134">
    <property type="entry name" value="7,8-didemethyl-8-hydroxy-5-deazariboflavin synthase"/>
    <property type="match status" value="1"/>
</dbReference>
<evidence type="ECO:0000256" key="15">
    <source>
        <dbReference type="ARBA" id="ARBA00048468"/>
    </source>
</evidence>
<dbReference type="GO" id="GO:0051539">
    <property type="term" value="F:4 iron, 4 sulfur cluster binding"/>
    <property type="evidence" value="ECO:0007669"/>
    <property type="project" value="UniProtKB-KW"/>
</dbReference>
<evidence type="ECO:0000256" key="12">
    <source>
        <dbReference type="ARBA" id="ARBA00022723"/>
    </source>
</evidence>
<dbReference type="NCBIfam" id="TIGR03551">
    <property type="entry name" value="F420_cofH"/>
    <property type="match status" value="1"/>
</dbReference>
<comment type="similarity">
    <text evidence="5">In the N-terminal section; belongs to the radical SAM superfamily. CofG family.</text>
</comment>
<comment type="catalytic activity">
    <reaction evidence="15">
        <text>5-amino-6-(D-ribitylamino)uracil + L-tyrosine + S-adenosyl-L-methionine = 5-amino-5-(4-hydroxybenzyl)-6-(D-ribitylimino)-5,6-dihydrouracil + 2-iminoacetate + 5'-deoxyadenosine + L-methionine + H(+)</text>
        <dbReference type="Rhea" id="RHEA:55200"/>
        <dbReference type="ChEBI" id="CHEBI:15378"/>
        <dbReference type="ChEBI" id="CHEBI:15934"/>
        <dbReference type="ChEBI" id="CHEBI:17319"/>
        <dbReference type="ChEBI" id="CHEBI:57844"/>
        <dbReference type="ChEBI" id="CHEBI:58315"/>
        <dbReference type="ChEBI" id="CHEBI:59789"/>
        <dbReference type="ChEBI" id="CHEBI:77846"/>
        <dbReference type="ChEBI" id="CHEBI:85936"/>
        <dbReference type="EC" id="2.5.1.147"/>
    </reaction>
</comment>
<dbReference type="EMBL" id="AJYC02000185">
    <property type="protein sequence ID" value="EKT76899.1"/>
    <property type="molecule type" value="Genomic_DNA"/>
</dbReference>
<evidence type="ECO:0000256" key="14">
    <source>
        <dbReference type="ARBA" id="ARBA00023014"/>
    </source>
</evidence>
<feature type="domain" description="Radical SAM core" evidence="17">
    <location>
        <begin position="1"/>
        <end position="219"/>
    </location>
</feature>
<feature type="non-terminal residue" evidence="18">
    <location>
        <position position="288"/>
    </location>
</feature>
<comment type="caution">
    <text evidence="18">The sequence shown here is derived from an EMBL/GenBank/DDBJ whole genome shotgun (WGS) entry which is preliminary data.</text>
</comment>
<evidence type="ECO:0000256" key="13">
    <source>
        <dbReference type="ARBA" id="ARBA00023004"/>
    </source>
</evidence>
<organism evidence="18 19">
    <name type="scientific">Rhodococcus opacus M213</name>
    <dbReference type="NCBI Taxonomy" id="1129896"/>
    <lineage>
        <taxon>Bacteria</taxon>
        <taxon>Bacillati</taxon>
        <taxon>Actinomycetota</taxon>
        <taxon>Actinomycetes</taxon>
        <taxon>Mycobacteriales</taxon>
        <taxon>Nocardiaceae</taxon>
        <taxon>Rhodococcus</taxon>
    </lineage>
</organism>
<proteinExistence type="inferred from homology"/>
<dbReference type="InterPro" id="IPR058240">
    <property type="entry name" value="rSAM_sf"/>
</dbReference>
<comment type="cofactor">
    <cofactor evidence="1">
        <name>[4Fe-4S] cluster</name>
        <dbReference type="ChEBI" id="CHEBI:49883"/>
    </cofactor>
</comment>
<keyword evidence="12" id="KW-0479">Metal-binding</keyword>
<dbReference type="PROSITE" id="PS51918">
    <property type="entry name" value="RADICAL_SAM"/>
    <property type="match status" value="1"/>
</dbReference>
<comment type="function">
    <text evidence="2">Catalyzes the radical-mediated synthesis of 7,8-didemethyl-8-hydroxy-5-deazariboflavin (FO) from 5-amino-6-(D-ribitylamino)uracil and L-tyrosine.</text>
</comment>
<comment type="similarity">
    <text evidence="4">In the C-terminal section; belongs to the radical SAM superfamily. CofH family.</text>
</comment>
<feature type="non-terminal residue" evidence="18">
    <location>
        <position position="1"/>
    </location>
</feature>
<dbReference type="SUPFAM" id="SSF102114">
    <property type="entry name" value="Radical SAM enzymes"/>
    <property type="match status" value="1"/>
</dbReference>
<evidence type="ECO:0000313" key="19">
    <source>
        <dbReference type="Proteomes" id="UP000005951"/>
    </source>
</evidence>
<evidence type="ECO:0000256" key="3">
    <source>
        <dbReference type="ARBA" id="ARBA00004712"/>
    </source>
</evidence>
<evidence type="ECO:0000256" key="10">
    <source>
        <dbReference type="ARBA" id="ARBA00022679"/>
    </source>
</evidence>
<dbReference type="EC" id="2.5.1.147" evidence="7"/>
<dbReference type="Gene3D" id="3.20.20.70">
    <property type="entry name" value="Aldolase class I"/>
    <property type="match status" value="1"/>
</dbReference>
<comment type="pathway">
    <text evidence="3">Cofactor biosynthesis; coenzyme F0 biosynthesis.</text>
</comment>
<keyword evidence="9" id="KW-0004">4Fe-4S</keyword>
<evidence type="ECO:0000256" key="16">
    <source>
        <dbReference type="ARBA" id="ARBA00048974"/>
    </source>
</evidence>